<reference evidence="1 2" key="1">
    <citation type="submission" date="2019-01" db="EMBL/GenBank/DDBJ databases">
        <title>Lujinxingia litoralis gen. nov., sp. nov. and Lujinxingia sediminis gen. nov., sp. nov., new members in the order Bradymonadales, isolated from coastal sediment.</title>
        <authorList>
            <person name="Li C.-M."/>
        </authorList>
    </citation>
    <scope>NUCLEOTIDE SEQUENCE [LARGE SCALE GENOMIC DNA]</scope>
    <source>
        <strain evidence="1 2">SEH01</strain>
    </source>
</reference>
<evidence type="ECO:0000313" key="1">
    <source>
        <dbReference type="EMBL" id="RVU44151.1"/>
    </source>
</evidence>
<evidence type="ECO:0000313" key="2">
    <source>
        <dbReference type="Proteomes" id="UP000282926"/>
    </source>
</evidence>
<gene>
    <name evidence="1" type="ORF">EA187_11430</name>
</gene>
<name>A0ABY0CTZ2_9DELT</name>
<sequence>MGEGFWRHVFGGGVRRSDAAVQLCDGMVPEEEGRLWVAPGSARPPGGDRDLWWYRPLSLDELALVLRFVGEAHVPPIVRVVIVKPSSWAPSARRCASVLRAALEAQPDVQLSVVAEATQPRWYAALRRELHRCGVRVEEHRQHPPGASMAVDE</sequence>
<keyword evidence="2" id="KW-1185">Reference proteome</keyword>
<organism evidence="1 2">
    <name type="scientific">Lujinxingia sediminis</name>
    <dbReference type="NCBI Taxonomy" id="2480984"/>
    <lineage>
        <taxon>Bacteria</taxon>
        <taxon>Deltaproteobacteria</taxon>
        <taxon>Bradymonadales</taxon>
        <taxon>Lujinxingiaceae</taxon>
        <taxon>Lujinxingia</taxon>
    </lineage>
</organism>
<comment type="caution">
    <text evidence="1">The sequence shown here is derived from an EMBL/GenBank/DDBJ whole genome shotgun (WGS) entry which is preliminary data.</text>
</comment>
<dbReference type="Proteomes" id="UP000282926">
    <property type="component" value="Unassembled WGS sequence"/>
</dbReference>
<accession>A0ABY0CTZ2</accession>
<protein>
    <submittedName>
        <fullName evidence="1">Uncharacterized protein</fullName>
    </submittedName>
</protein>
<dbReference type="EMBL" id="SADD01000005">
    <property type="protein sequence ID" value="RVU44151.1"/>
    <property type="molecule type" value="Genomic_DNA"/>
</dbReference>
<proteinExistence type="predicted"/>